<comment type="cofactor">
    <cofactor evidence="1">
        <name>Cu(2+)</name>
        <dbReference type="ChEBI" id="CHEBI:29036"/>
    </cofactor>
</comment>
<dbReference type="EC" id="1.14.99.56" evidence="15"/>
<keyword evidence="20" id="KW-1185">Reference proteome</keyword>
<dbReference type="HOGENOM" id="CLU_031730_2_2_1"/>
<evidence type="ECO:0000256" key="13">
    <source>
        <dbReference type="ARBA" id="ARBA00044502"/>
    </source>
</evidence>
<evidence type="ECO:0000256" key="11">
    <source>
        <dbReference type="ARBA" id="ARBA00023277"/>
    </source>
</evidence>
<evidence type="ECO:0000256" key="4">
    <source>
        <dbReference type="ARBA" id="ARBA00022723"/>
    </source>
</evidence>
<evidence type="ECO:0000313" key="19">
    <source>
        <dbReference type="EMBL" id="KIO18536.1"/>
    </source>
</evidence>
<dbReference type="GO" id="GO:0016787">
    <property type="term" value="F:hydrolase activity"/>
    <property type="evidence" value="ECO:0007669"/>
    <property type="project" value="UniProtKB-KW"/>
</dbReference>
<comment type="subcellular location">
    <subcellularLocation>
        <location evidence="2">Secreted</location>
    </subcellularLocation>
</comment>
<keyword evidence="12" id="KW-0624">Polysaccharide degradation</keyword>
<dbReference type="GO" id="GO:0030245">
    <property type="term" value="P:cellulose catabolic process"/>
    <property type="evidence" value="ECO:0007669"/>
    <property type="project" value="UniProtKB-KW"/>
</dbReference>
<feature type="chain" id="PRO_5002168551" description="lytic cellulose monooxygenase (C4-dehydrogenating)" evidence="17">
    <location>
        <begin position="21"/>
        <end position="229"/>
    </location>
</feature>
<dbReference type="EMBL" id="KN823279">
    <property type="protein sequence ID" value="KIO18536.1"/>
    <property type="molecule type" value="Genomic_DNA"/>
</dbReference>
<sequence length="229" mass="24097">MKSFALLALAVASALPSALAHGFVDKITVKGSTSKTYNGPEPGSGPGNSIIRLIDNTEPNHIDDGKNLACGKGASTRGAKLTGNANPGDTLSFNWNAGDGTPWPHDSGPLITYMAKCDGDCSSFDATKGKWFKIDEIGKTKTPGNEWFQDTILHKGKQYDVKIPDGVASGNYLIRHEIIALHLADQLKGAEFYPSCSQFKIGGSNTGSPSVTAAFPGAYKATDAGIHIN</sequence>
<dbReference type="GO" id="GO:0046872">
    <property type="term" value="F:metal ion binding"/>
    <property type="evidence" value="ECO:0007669"/>
    <property type="project" value="UniProtKB-KW"/>
</dbReference>
<keyword evidence="4" id="KW-0479">Metal-binding</keyword>
<keyword evidence="10" id="KW-1015">Disulfide bond</keyword>
<feature type="non-terminal residue" evidence="19">
    <location>
        <position position="229"/>
    </location>
</feature>
<evidence type="ECO:0000259" key="18">
    <source>
        <dbReference type="Pfam" id="PF03443"/>
    </source>
</evidence>
<comment type="catalytic activity">
    <reaction evidence="14">
        <text>[(1-&gt;4)-beta-D-glucosyl]n+m + reduced acceptor + O2 = 4-dehydro-beta-D-glucosyl-[(1-&gt;4)-beta-D-glucosyl]n-1 + [(1-&gt;4)-beta-D-glucosyl]m + acceptor + H2O.</text>
        <dbReference type="EC" id="1.14.99.56"/>
    </reaction>
</comment>
<dbReference type="PANTHER" id="PTHR33353:SF10">
    <property type="entry name" value="ENDO-BETA-1,4-GLUCANASE D"/>
    <property type="match status" value="1"/>
</dbReference>
<dbReference type="GO" id="GO:0004497">
    <property type="term" value="F:monooxygenase activity"/>
    <property type="evidence" value="ECO:0007669"/>
    <property type="project" value="UniProtKB-KW"/>
</dbReference>
<evidence type="ECO:0000256" key="8">
    <source>
        <dbReference type="ARBA" id="ARBA00023008"/>
    </source>
</evidence>
<evidence type="ECO:0000256" key="5">
    <source>
        <dbReference type="ARBA" id="ARBA00022729"/>
    </source>
</evidence>
<dbReference type="InterPro" id="IPR005103">
    <property type="entry name" value="AA9_LPMO"/>
</dbReference>
<dbReference type="GO" id="GO:0005576">
    <property type="term" value="C:extracellular region"/>
    <property type="evidence" value="ECO:0007669"/>
    <property type="project" value="UniProtKB-SubCell"/>
</dbReference>
<evidence type="ECO:0000256" key="15">
    <source>
        <dbReference type="ARBA" id="ARBA00047174"/>
    </source>
</evidence>
<keyword evidence="3" id="KW-0964">Secreted</keyword>
<evidence type="ECO:0000256" key="16">
    <source>
        <dbReference type="SAM" id="MobiDB-lite"/>
    </source>
</evidence>
<comment type="similarity">
    <text evidence="13">Belongs to the polysaccharide monooxygenase AA9 family.</text>
</comment>
<feature type="domain" description="Auxiliary Activity family 9 catalytic" evidence="18">
    <location>
        <begin position="21"/>
        <end position="229"/>
    </location>
</feature>
<organism evidence="19 20">
    <name type="scientific">Tulasnella calospora MUT 4182</name>
    <dbReference type="NCBI Taxonomy" id="1051891"/>
    <lineage>
        <taxon>Eukaryota</taxon>
        <taxon>Fungi</taxon>
        <taxon>Dikarya</taxon>
        <taxon>Basidiomycota</taxon>
        <taxon>Agaricomycotina</taxon>
        <taxon>Agaricomycetes</taxon>
        <taxon>Cantharellales</taxon>
        <taxon>Tulasnellaceae</taxon>
        <taxon>Tulasnella</taxon>
    </lineage>
</organism>
<dbReference type="OrthoDB" id="4849160at2759"/>
<evidence type="ECO:0000313" key="20">
    <source>
        <dbReference type="Proteomes" id="UP000054248"/>
    </source>
</evidence>
<keyword evidence="6" id="KW-0136">Cellulose degradation</keyword>
<gene>
    <name evidence="19" type="ORF">M407DRAFT_31815</name>
</gene>
<keyword evidence="19" id="KW-0378">Hydrolase</keyword>
<keyword evidence="11" id="KW-0119">Carbohydrate metabolism</keyword>
<name>A0A0C3Q527_9AGAM</name>
<evidence type="ECO:0000256" key="6">
    <source>
        <dbReference type="ARBA" id="ARBA00023001"/>
    </source>
</evidence>
<dbReference type="InterPro" id="IPR049892">
    <property type="entry name" value="AA9"/>
</dbReference>
<dbReference type="Pfam" id="PF03443">
    <property type="entry name" value="AA9"/>
    <property type="match status" value="1"/>
</dbReference>
<dbReference type="Gene3D" id="2.70.50.70">
    <property type="match status" value="1"/>
</dbReference>
<keyword evidence="8" id="KW-0186">Copper</keyword>
<keyword evidence="5 17" id="KW-0732">Signal</keyword>
<reference evidence="19 20" key="1">
    <citation type="submission" date="2014-04" db="EMBL/GenBank/DDBJ databases">
        <authorList>
            <consortium name="DOE Joint Genome Institute"/>
            <person name="Kuo A."/>
            <person name="Girlanda M."/>
            <person name="Perotto S."/>
            <person name="Kohler A."/>
            <person name="Nagy L.G."/>
            <person name="Floudas D."/>
            <person name="Copeland A."/>
            <person name="Barry K.W."/>
            <person name="Cichocki N."/>
            <person name="Veneault-Fourrey C."/>
            <person name="LaButti K."/>
            <person name="Lindquist E.A."/>
            <person name="Lipzen A."/>
            <person name="Lundell T."/>
            <person name="Morin E."/>
            <person name="Murat C."/>
            <person name="Sun H."/>
            <person name="Tunlid A."/>
            <person name="Henrissat B."/>
            <person name="Grigoriev I.V."/>
            <person name="Hibbett D.S."/>
            <person name="Martin F."/>
            <person name="Nordberg H.P."/>
            <person name="Cantor M.N."/>
            <person name="Hua S.X."/>
        </authorList>
    </citation>
    <scope>NUCLEOTIDE SEQUENCE [LARGE SCALE GENOMIC DNA]</scope>
    <source>
        <strain evidence="19 20">MUT 4182</strain>
    </source>
</reference>
<evidence type="ECO:0000256" key="14">
    <source>
        <dbReference type="ARBA" id="ARBA00045077"/>
    </source>
</evidence>
<evidence type="ECO:0000256" key="12">
    <source>
        <dbReference type="ARBA" id="ARBA00023326"/>
    </source>
</evidence>
<reference evidence="20" key="2">
    <citation type="submission" date="2015-01" db="EMBL/GenBank/DDBJ databases">
        <title>Evolutionary Origins and Diversification of the Mycorrhizal Mutualists.</title>
        <authorList>
            <consortium name="DOE Joint Genome Institute"/>
            <consortium name="Mycorrhizal Genomics Consortium"/>
            <person name="Kohler A."/>
            <person name="Kuo A."/>
            <person name="Nagy L.G."/>
            <person name="Floudas D."/>
            <person name="Copeland A."/>
            <person name="Barry K.W."/>
            <person name="Cichocki N."/>
            <person name="Veneault-Fourrey C."/>
            <person name="LaButti K."/>
            <person name="Lindquist E.A."/>
            <person name="Lipzen A."/>
            <person name="Lundell T."/>
            <person name="Morin E."/>
            <person name="Murat C."/>
            <person name="Riley R."/>
            <person name="Ohm R."/>
            <person name="Sun H."/>
            <person name="Tunlid A."/>
            <person name="Henrissat B."/>
            <person name="Grigoriev I.V."/>
            <person name="Hibbett D.S."/>
            <person name="Martin F."/>
        </authorList>
    </citation>
    <scope>NUCLEOTIDE SEQUENCE [LARGE SCALE GENOMIC DNA]</scope>
    <source>
        <strain evidence="20">MUT 4182</strain>
    </source>
</reference>
<feature type="signal peptide" evidence="17">
    <location>
        <begin position="1"/>
        <end position="20"/>
    </location>
</feature>
<dbReference type="STRING" id="1051891.A0A0C3Q527"/>
<evidence type="ECO:0000256" key="17">
    <source>
        <dbReference type="SAM" id="SignalP"/>
    </source>
</evidence>
<accession>A0A0C3Q527</accession>
<evidence type="ECO:0000256" key="1">
    <source>
        <dbReference type="ARBA" id="ARBA00001973"/>
    </source>
</evidence>
<evidence type="ECO:0000256" key="3">
    <source>
        <dbReference type="ARBA" id="ARBA00022525"/>
    </source>
</evidence>
<dbReference type="CDD" id="cd21175">
    <property type="entry name" value="LPMO_AA9"/>
    <property type="match status" value="1"/>
</dbReference>
<protein>
    <recommendedName>
        <fullName evidence="15">lytic cellulose monooxygenase (C4-dehydrogenating)</fullName>
        <ecNumber evidence="15">1.14.99.56</ecNumber>
    </recommendedName>
</protein>
<keyword evidence="9" id="KW-0503">Monooxygenase</keyword>
<keyword evidence="7" id="KW-0560">Oxidoreductase</keyword>
<evidence type="ECO:0000256" key="2">
    <source>
        <dbReference type="ARBA" id="ARBA00004613"/>
    </source>
</evidence>
<dbReference type="AlphaFoldDB" id="A0A0C3Q527"/>
<evidence type="ECO:0000256" key="10">
    <source>
        <dbReference type="ARBA" id="ARBA00023157"/>
    </source>
</evidence>
<evidence type="ECO:0000256" key="9">
    <source>
        <dbReference type="ARBA" id="ARBA00023033"/>
    </source>
</evidence>
<feature type="region of interest" description="Disordered" evidence="16">
    <location>
        <begin position="31"/>
        <end position="50"/>
    </location>
</feature>
<evidence type="ECO:0000256" key="7">
    <source>
        <dbReference type="ARBA" id="ARBA00023002"/>
    </source>
</evidence>
<proteinExistence type="inferred from homology"/>
<dbReference type="Proteomes" id="UP000054248">
    <property type="component" value="Unassembled WGS sequence"/>
</dbReference>
<dbReference type="PANTHER" id="PTHR33353">
    <property type="entry name" value="PUTATIVE (AFU_ORTHOLOGUE AFUA_1G12560)-RELATED"/>
    <property type="match status" value="1"/>
</dbReference>